<evidence type="ECO:0000256" key="5">
    <source>
        <dbReference type="HAMAP-Rule" id="MF_00168"/>
    </source>
</evidence>
<dbReference type="GO" id="GO:0046872">
    <property type="term" value="F:metal ion binding"/>
    <property type="evidence" value="ECO:0007669"/>
    <property type="project" value="UniProtKB-KW"/>
</dbReference>
<keyword evidence="3 5" id="KW-0819">tRNA processing</keyword>
<evidence type="ECO:0000313" key="8">
    <source>
        <dbReference type="Proteomes" id="UP000034927"/>
    </source>
</evidence>
<comment type="similarity">
    <text evidence="5">Belongs to the queuine tRNA-ribosyltransferase family.</text>
</comment>
<name>A0A0G0D7M7_9BACT</name>
<feature type="region of interest" description="RNA binding; important for wobble base 34 recognition" evidence="5">
    <location>
        <begin position="286"/>
        <end position="290"/>
    </location>
</feature>
<evidence type="ECO:0000313" key="7">
    <source>
        <dbReference type="EMBL" id="KKP59275.1"/>
    </source>
</evidence>
<dbReference type="GO" id="GO:0008479">
    <property type="term" value="F:tRNA-guanosine(34) queuine transglycosylase activity"/>
    <property type="evidence" value="ECO:0007669"/>
    <property type="project" value="UniProtKB-UniRule"/>
</dbReference>
<feature type="binding site" evidence="5">
    <location>
        <begin position="92"/>
        <end position="96"/>
    </location>
    <ligand>
        <name>substrate</name>
    </ligand>
</feature>
<keyword evidence="5" id="KW-0671">Queuosine biosynthesis</keyword>
<dbReference type="GO" id="GO:0005829">
    <property type="term" value="C:cytosol"/>
    <property type="evidence" value="ECO:0007669"/>
    <property type="project" value="TreeGrafter"/>
</dbReference>
<dbReference type="InterPro" id="IPR004803">
    <property type="entry name" value="TGT"/>
</dbReference>
<comment type="catalytic activity">
    <reaction evidence="4 5">
        <text>7-aminomethyl-7-carbaguanine + guanosine(34) in tRNA = 7-aminomethyl-7-carbaguanosine(34) in tRNA + guanine</text>
        <dbReference type="Rhea" id="RHEA:24104"/>
        <dbReference type="Rhea" id="RHEA-COMP:10341"/>
        <dbReference type="Rhea" id="RHEA-COMP:10342"/>
        <dbReference type="ChEBI" id="CHEBI:16235"/>
        <dbReference type="ChEBI" id="CHEBI:58703"/>
        <dbReference type="ChEBI" id="CHEBI:74269"/>
        <dbReference type="ChEBI" id="CHEBI:82833"/>
        <dbReference type="EC" id="2.4.2.29"/>
    </reaction>
</comment>
<feature type="binding site" evidence="5">
    <location>
        <position position="326"/>
    </location>
    <ligand>
        <name>Zn(2+)</name>
        <dbReference type="ChEBI" id="CHEBI:29105"/>
    </ligand>
</feature>
<proteinExistence type="inferred from homology"/>
<gene>
    <name evidence="5" type="primary">tgt</name>
    <name evidence="7" type="ORF">UR53_C0004G0028</name>
</gene>
<dbReference type="NCBIfam" id="TIGR00449">
    <property type="entry name" value="tgt_general"/>
    <property type="match status" value="1"/>
</dbReference>
<dbReference type="HAMAP" id="MF_00168">
    <property type="entry name" value="Q_tRNA_Tgt"/>
    <property type="match status" value="1"/>
</dbReference>
<dbReference type="Proteomes" id="UP000034927">
    <property type="component" value="Unassembled WGS sequence"/>
</dbReference>
<keyword evidence="5" id="KW-0862">Zinc</keyword>
<feature type="binding site" evidence="5">
    <location>
        <position position="324"/>
    </location>
    <ligand>
        <name>Zn(2+)</name>
        <dbReference type="ChEBI" id="CHEBI:29105"/>
    </ligand>
</feature>
<dbReference type="InterPro" id="IPR050076">
    <property type="entry name" value="ArchSynthase1/Queuine_TRR"/>
</dbReference>
<keyword evidence="1 5" id="KW-0328">Glycosyltransferase</keyword>
<dbReference type="InterPro" id="IPR002616">
    <property type="entry name" value="tRNA_ribo_trans-like"/>
</dbReference>
<dbReference type="PANTHER" id="PTHR46499">
    <property type="entry name" value="QUEUINE TRNA-RIBOSYLTRANSFERASE"/>
    <property type="match status" value="1"/>
</dbReference>
<feature type="active site" description="Proton acceptor" evidence="5">
    <location>
        <position position="92"/>
    </location>
</feature>
<feature type="binding site" evidence="5">
    <location>
        <position position="230"/>
    </location>
    <ligand>
        <name>substrate</name>
    </ligand>
</feature>
<comment type="function">
    <text evidence="5">Catalyzes the base-exchange of a guanine (G) residue with the queuine precursor 7-aminomethyl-7-deazaguanine (PreQ1) at position 34 (anticodon wobble position) in tRNAs with GU(N) anticodons (tRNA-Asp, -Asn, -His and -Tyr). Catalysis occurs through a double-displacement mechanism. The nucleophile active site attacks the C1' of nucleotide 34 to detach the guanine base from the RNA, forming a covalent enzyme-RNA intermediate. The proton acceptor active site deprotonates the incoming PreQ1, allowing a nucleophilic attack on the C1' of the ribose to form the product. After dissociation, two additional enzymatic reactions on the tRNA convert PreQ1 to queuine (Q), resulting in the hypermodified nucleoside queuosine (7-(((4,5-cis-dihydroxy-2-cyclopenten-1-yl)amino)methyl)-7-deazaguanosine).</text>
</comment>
<organism evidence="7 8">
    <name type="scientific">Candidatus Magasanikbacteria bacterium GW2011_GWC2_34_16</name>
    <dbReference type="NCBI Taxonomy" id="1619045"/>
    <lineage>
        <taxon>Bacteria</taxon>
        <taxon>Candidatus Magasanikiibacteriota</taxon>
    </lineage>
</organism>
<protein>
    <recommendedName>
        <fullName evidence="5">Queuine tRNA-ribosyltransferase</fullName>
        <ecNumber evidence="5">2.4.2.29</ecNumber>
    </recommendedName>
    <alternativeName>
        <fullName evidence="5">Guanine insertion enzyme</fullName>
    </alternativeName>
    <alternativeName>
        <fullName evidence="5">tRNA-guanine transglycosylase</fullName>
    </alternativeName>
</protein>
<feature type="binding site" evidence="5">
    <location>
        <position position="329"/>
    </location>
    <ligand>
        <name>Zn(2+)</name>
        <dbReference type="ChEBI" id="CHEBI:29105"/>
    </ligand>
</feature>
<dbReference type="UniPathway" id="UPA00392"/>
<dbReference type="PATRIC" id="fig|1619045.3.peg.313"/>
<feature type="binding site" evidence="5">
    <location>
        <position position="155"/>
    </location>
    <ligand>
        <name>substrate</name>
    </ligand>
</feature>
<dbReference type="EMBL" id="LBPO01000004">
    <property type="protein sequence ID" value="KKP59275.1"/>
    <property type="molecule type" value="Genomic_DNA"/>
</dbReference>
<evidence type="ECO:0000256" key="4">
    <source>
        <dbReference type="ARBA" id="ARBA00050112"/>
    </source>
</evidence>
<dbReference type="AlphaFoldDB" id="A0A0G0D7M7"/>
<accession>A0A0G0D7M7</accession>
<dbReference type="EC" id="2.4.2.29" evidence="5"/>
<dbReference type="InterPro" id="IPR036511">
    <property type="entry name" value="TGT-like_sf"/>
</dbReference>
<comment type="subunit">
    <text evidence="5">Homodimer. Within each dimer, one monomer is responsible for RNA recognition and catalysis, while the other monomer binds to the replacement base PreQ1.</text>
</comment>
<comment type="caution">
    <text evidence="5">Lacks conserved residue(s) required for the propagation of feature annotation.</text>
</comment>
<sequence length="387" mass="43653">MKFFDLQHKDKSTHARAGVIHTDHGDILTPIFMPVGTQATVKTLDSFDLEKIKAQIILGNTYHLHLRPGEDLIDGAGGLHKFMNWPHPILTDSGGFQVFSLGLQKTEQGQGGLTKIDEDGVTFRSHIDGSEHRFTPEAAIQIQHKIGADIIMAFDECTPDTADKKYATEAMERTHRWAKRCVEEHKKETKRHGYEQFLFGIVQGAKHRDLREESAKIISSLDFDGVAIGGESIGYNMEATAEILDWVYPIIPEDKPHYAMGLGLDPADLLVAIEHGVDMFDCVAPTRLARHGMIFTKEIHDGKHRVNIKNAGFIKDFTPLDSDCGCFACQNFTRAYIHHLFVADEITGMRLATIHNLHFMLDLTNQARTAILEDRFGEFKRIWNHEL</sequence>
<feature type="domain" description="tRNA-guanine(15) transglycosylase-like" evidence="6">
    <location>
        <begin position="14"/>
        <end position="383"/>
    </location>
</feature>
<keyword evidence="5" id="KW-0479">Metal-binding</keyword>
<dbReference type="GO" id="GO:0008616">
    <property type="term" value="P:tRNA queuosine(34) biosynthetic process"/>
    <property type="evidence" value="ECO:0007669"/>
    <property type="project" value="UniProtKB-UniRule"/>
</dbReference>
<dbReference type="SUPFAM" id="SSF51713">
    <property type="entry name" value="tRNA-guanine transglycosylase"/>
    <property type="match status" value="1"/>
</dbReference>
<evidence type="ECO:0000256" key="3">
    <source>
        <dbReference type="ARBA" id="ARBA00022694"/>
    </source>
</evidence>
<keyword evidence="2 5" id="KW-0808">Transferase</keyword>
<dbReference type="NCBIfam" id="TIGR00430">
    <property type="entry name" value="Q_tRNA_tgt"/>
    <property type="match status" value="1"/>
</dbReference>
<evidence type="ECO:0000259" key="6">
    <source>
        <dbReference type="Pfam" id="PF01702"/>
    </source>
</evidence>
<evidence type="ECO:0000256" key="1">
    <source>
        <dbReference type="ARBA" id="ARBA00022676"/>
    </source>
</evidence>
<comment type="cofactor">
    <cofactor evidence="5">
        <name>Zn(2+)</name>
        <dbReference type="ChEBI" id="CHEBI:29105"/>
    </cofactor>
    <text evidence="5">Binds 1 zinc ion per subunit.</text>
</comment>
<dbReference type="Gene3D" id="3.20.20.105">
    <property type="entry name" value="Queuine tRNA-ribosyltransferase-like"/>
    <property type="match status" value="1"/>
</dbReference>
<comment type="pathway">
    <text evidence="5">tRNA modification; tRNA-queuosine biosynthesis.</text>
</comment>
<feature type="active site" description="Nucleophile" evidence="5">
    <location>
        <position position="281"/>
    </location>
</feature>
<feature type="binding site" evidence="5">
    <location>
        <position position="355"/>
    </location>
    <ligand>
        <name>Zn(2+)</name>
        <dbReference type="ChEBI" id="CHEBI:29105"/>
    </ligand>
</feature>
<dbReference type="PANTHER" id="PTHR46499:SF1">
    <property type="entry name" value="QUEUINE TRNA-RIBOSYLTRANSFERASE"/>
    <property type="match status" value="1"/>
</dbReference>
<evidence type="ECO:0000256" key="2">
    <source>
        <dbReference type="ARBA" id="ARBA00022679"/>
    </source>
</evidence>
<dbReference type="Pfam" id="PF01702">
    <property type="entry name" value="TGT"/>
    <property type="match status" value="1"/>
</dbReference>
<comment type="caution">
    <text evidence="7">The sequence shown here is derived from an EMBL/GenBank/DDBJ whole genome shotgun (WGS) entry which is preliminary data.</text>
</comment>
<reference evidence="7 8" key="1">
    <citation type="journal article" date="2015" name="Nature">
        <title>rRNA introns, odd ribosomes, and small enigmatic genomes across a large radiation of phyla.</title>
        <authorList>
            <person name="Brown C.T."/>
            <person name="Hug L.A."/>
            <person name="Thomas B.C."/>
            <person name="Sharon I."/>
            <person name="Castelle C.J."/>
            <person name="Singh A."/>
            <person name="Wilkins M.J."/>
            <person name="Williams K.H."/>
            <person name="Banfield J.F."/>
        </authorList>
    </citation>
    <scope>NUCLEOTIDE SEQUENCE [LARGE SCALE GENOMIC DNA]</scope>
</reference>
<feature type="binding site" evidence="5">
    <location>
        <position position="203"/>
    </location>
    <ligand>
        <name>substrate</name>
    </ligand>
</feature>
<dbReference type="FunFam" id="3.20.20.105:FF:000001">
    <property type="entry name" value="Queuine tRNA-ribosyltransferase"/>
    <property type="match status" value="1"/>
</dbReference>